<feature type="transmembrane region" description="Helical" evidence="1">
    <location>
        <begin position="215"/>
        <end position="233"/>
    </location>
</feature>
<feature type="transmembrane region" description="Helical" evidence="1">
    <location>
        <begin position="253"/>
        <end position="271"/>
    </location>
</feature>
<evidence type="ECO:0000313" key="4">
    <source>
        <dbReference type="Proteomes" id="UP000596929"/>
    </source>
</evidence>
<keyword evidence="1" id="KW-1133">Transmembrane helix</keyword>
<dbReference type="PANTHER" id="PTHR45138:SF9">
    <property type="entry name" value="DIGUANYLATE CYCLASE DGCM-RELATED"/>
    <property type="match status" value="1"/>
</dbReference>
<evidence type="ECO:0000256" key="1">
    <source>
        <dbReference type="SAM" id="Phobius"/>
    </source>
</evidence>
<evidence type="ECO:0000259" key="2">
    <source>
        <dbReference type="PROSITE" id="PS50887"/>
    </source>
</evidence>
<dbReference type="CDD" id="cd01949">
    <property type="entry name" value="GGDEF"/>
    <property type="match status" value="1"/>
</dbReference>
<feature type="transmembrane region" description="Helical" evidence="1">
    <location>
        <begin position="9"/>
        <end position="29"/>
    </location>
</feature>
<feature type="transmembrane region" description="Helical" evidence="1">
    <location>
        <begin position="307"/>
        <end position="326"/>
    </location>
</feature>
<dbReference type="InterPro" id="IPR000160">
    <property type="entry name" value="GGDEF_dom"/>
</dbReference>
<feature type="transmembrane region" description="Helical" evidence="1">
    <location>
        <begin position="338"/>
        <end position="357"/>
    </location>
</feature>
<dbReference type="Pfam" id="PF00990">
    <property type="entry name" value="GGDEF"/>
    <property type="match status" value="1"/>
</dbReference>
<accession>A0ABR7DE50</accession>
<dbReference type="PANTHER" id="PTHR45138">
    <property type="entry name" value="REGULATORY COMPONENTS OF SENSORY TRANSDUCTION SYSTEM"/>
    <property type="match status" value="1"/>
</dbReference>
<feature type="transmembrane region" description="Helical" evidence="1">
    <location>
        <begin position="363"/>
        <end position="383"/>
    </location>
</feature>
<feature type="transmembrane region" description="Helical" evidence="1">
    <location>
        <begin position="278"/>
        <end position="301"/>
    </location>
</feature>
<dbReference type="RefSeq" id="WP_186860326.1">
    <property type="nucleotide sequence ID" value="NZ_JACOOO010000025.1"/>
</dbReference>
<dbReference type="SUPFAM" id="SSF55073">
    <property type="entry name" value="Nucleotide cyclase"/>
    <property type="match status" value="1"/>
</dbReference>
<keyword evidence="1" id="KW-0472">Membrane</keyword>
<feature type="domain" description="GGDEF" evidence="2">
    <location>
        <begin position="435"/>
        <end position="565"/>
    </location>
</feature>
<reference evidence="3 4" key="1">
    <citation type="submission" date="2020-08" db="EMBL/GenBank/DDBJ databases">
        <title>Genome public.</title>
        <authorList>
            <person name="Liu C."/>
            <person name="Sun Q."/>
        </authorList>
    </citation>
    <scope>NUCLEOTIDE SEQUENCE [LARGE SCALE GENOMIC DNA]</scope>
    <source>
        <strain evidence="3 4">NSJ-6</strain>
    </source>
</reference>
<gene>
    <name evidence="3" type="ORF">H8S20_12440</name>
</gene>
<name>A0ABR7DE50_9CLOT</name>
<keyword evidence="4" id="KW-1185">Reference proteome</keyword>
<dbReference type="SMART" id="SM00267">
    <property type="entry name" value="GGDEF"/>
    <property type="match status" value="1"/>
</dbReference>
<dbReference type="InterPro" id="IPR043128">
    <property type="entry name" value="Rev_trsase/Diguanyl_cyclase"/>
</dbReference>
<dbReference type="PROSITE" id="PS50887">
    <property type="entry name" value="GGDEF"/>
    <property type="match status" value="1"/>
</dbReference>
<organism evidence="3 4">
    <name type="scientific">Clostridium hominis</name>
    <dbReference type="NCBI Taxonomy" id="2763036"/>
    <lineage>
        <taxon>Bacteria</taxon>
        <taxon>Bacillati</taxon>
        <taxon>Bacillota</taxon>
        <taxon>Clostridia</taxon>
        <taxon>Eubacteriales</taxon>
        <taxon>Clostridiaceae</taxon>
        <taxon>Clostridium</taxon>
    </lineage>
</organism>
<comment type="caution">
    <text evidence="3">The sequence shown here is derived from an EMBL/GenBank/DDBJ whole genome shotgun (WGS) entry which is preliminary data.</text>
</comment>
<dbReference type="InterPro" id="IPR050469">
    <property type="entry name" value="Diguanylate_Cyclase"/>
</dbReference>
<dbReference type="Proteomes" id="UP000596929">
    <property type="component" value="Unassembled WGS sequence"/>
</dbReference>
<protein>
    <submittedName>
        <fullName evidence="3">Diguanylate cyclase</fullName>
    </submittedName>
</protein>
<proteinExistence type="predicted"/>
<evidence type="ECO:0000313" key="3">
    <source>
        <dbReference type="EMBL" id="MBC5629694.1"/>
    </source>
</evidence>
<dbReference type="NCBIfam" id="TIGR00254">
    <property type="entry name" value="GGDEF"/>
    <property type="match status" value="1"/>
</dbReference>
<keyword evidence="1" id="KW-0812">Transmembrane</keyword>
<sequence length="569" mass="65633">MKKNLFKKLFVLSIIITVLLTLISLGIILRSDKKYTNNKEKNEKVKILGEYTINDSKEKYTLNNNNSLKLEGNNKIVIKGHFSSDIPKNKMLMMRTDNLKVKIFVNNKKVFGFGEEGTYTRFSKSPGNCWNSFVSPGISREDNVIIELYNAYTDHVEFTFTSFLDNLYVGYESILIVDNIKGKFINYLISIFLICLGIIVSVISYILFKMKRSMLKLICFSGLSISTGIWSFIDFDLQRYFTPYPVFNNSIDVLALLFMIFFSLGYYALFLTDIRKNVLLGLAQAILIFITYSTIMQLIGANDYYDYLKFIQIICGSFSVIILVCTVYEARVFKEKEIVKLSIYSVILLIGVLADAICNLTEIMPYAIWFRLSFVIFLSIQFIRILRDIKNIIIENAKLDVLREIAYKDALTGINNRRAYLEQVEKLKSDLSSTSIFSIIVFDVNDLKKVNDMLGHEAGDKLIIDSCNIISSVFNRNDVYRIGGDEIVVILKNIDTYKWDKLIDKFIDELEEFNLLNNRKISIAYGVATYDSTNDKSFEEVFSRADDAMYKNKMELKNKKCIYKIREGN</sequence>
<dbReference type="EMBL" id="JACOOO010000025">
    <property type="protein sequence ID" value="MBC5629694.1"/>
    <property type="molecule type" value="Genomic_DNA"/>
</dbReference>
<dbReference type="InterPro" id="IPR029787">
    <property type="entry name" value="Nucleotide_cyclase"/>
</dbReference>
<feature type="transmembrane region" description="Helical" evidence="1">
    <location>
        <begin position="184"/>
        <end position="208"/>
    </location>
</feature>
<dbReference type="Gene3D" id="3.30.70.270">
    <property type="match status" value="1"/>
</dbReference>